<dbReference type="SUPFAM" id="SSF101898">
    <property type="entry name" value="NHL repeat"/>
    <property type="match status" value="1"/>
</dbReference>
<dbReference type="InterPro" id="IPR011042">
    <property type="entry name" value="6-blade_b-propeller_TolB-like"/>
</dbReference>
<keyword evidence="7" id="KW-1185">Reference proteome</keyword>
<evidence type="ECO:0000313" key="7">
    <source>
        <dbReference type="Proteomes" id="UP000092461"/>
    </source>
</evidence>
<comment type="subcellular location">
    <subcellularLocation>
        <location evidence="1">Secreted</location>
    </subcellularLocation>
</comment>
<dbReference type="EMBL" id="AJWK01032939">
    <property type="status" value="NOT_ANNOTATED_CDS"/>
    <property type="molecule type" value="Genomic_DNA"/>
</dbReference>
<evidence type="ECO:0000256" key="3">
    <source>
        <dbReference type="ARBA" id="ARBA00022525"/>
    </source>
</evidence>
<proteinExistence type="inferred from homology"/>
<dbReference type="Proteomes" id="UP000092461">
    <property type="component" value="Unassembled WGS sequence"/>
</dbReference>
<dbReference type="PANTHER" id="PTHR10009:SF12">
    <property type="entry name" value="LD43175P"/>
    <property type="match status" value="1"/>
</dbReference>
<dbReference type="EnsemblMetazoa" id="LLOJ009502-RA">
    <property type="protein sequence ID" value="LLOJ009502-PA"/>
    <property type="gene ID" value="LLOJ009502"/>
</dbReference>
<dbReference type="Gene3D" id="2.120.10.30">
    <property type="entry name" value="TolB, C-terminal domain"/>
    <property type="match status" value="1"/>
</dbReference>
<dbReference type="EMBL" id="GITU01005323">
    <property type="protein sequence ID" value="MBC1174026.1"/>
    <property type="molecule type" value="Transcribed_RNA"/>
</dbReference>
<evidence type="ECO:0000313" key="5">
    <source>
        <dbReference type="EMBL" id="MBC1174026.1"/>
    </source>
</evidence>
<name>A0A1B0CWW8_LUTLO</name>
<protein>
    <submittedName>
        <fullName evidence="5">Putative major royal jelly protein</fullName>
    </submittedName>
</protein>
<keyword evidence="4" id="KW-0732">Signal</keyword>
<reference evidence="7" key="1">
    <citation type="submission" date="2012-05" db="EMBL/GenBank/DDBJ databases">
        <title>Whole Genome Assembly of Lutzomyia longipalpis.</title>
        <authorList>
            <person name="Richards S."/>
            <person name="Qu C."/>
            <person name="Dillon R."/>
            <person name="Worley K."/>
            <person name="Scherer S."/>
            <person name="Batterton M."/>
            <person name="Taylor A."/>
            <person name="Hawes A."/>
            <person name="Hernandez B."/>
            <person name="Kovar C."/>
            <person name="Mandapat C."/>
            <person name="Pham C."/>
            <person name="Qu C."/>
            <person name="Jing C."/>
            <person name="Bess C."/>
            <person name="Bandaranaike D."/>
            <person name="Ngo D."/>
            <person name="Ongeri F."/>
            <person name="Arias F."/>
            <person name="Lara F."/>
            <person name="Weissenberger G."/>
            <person name="Kamau G."/>
            <person name="Han H."/>
            <person name="Shen H."/>
            <person name="Dinh H."/>
            <person name="Khalil I."/>
            <person name="Jones J."/>
            <person name="Shafer J."/>
            <person name="Jayaseelan J."/>
            <person name="Quiroz J."/>
            <person name="Blankenburg K."/>
            <person name="Nguyen L."/>
            <person name="Jackson L."/>
            <person name="Francisco L."/>
            <person name="Tang L.-Y."/>
            <person name="Pu L.-L."/>
            <person name="Perales L."/>
            <person name="Lorensuhewa L."/>
            <person name="Munidasa M."/>
            <person name="Coyle M."/>
            <person name="Taylor M."/>
            <person name="Puazo M."/>
            <person name="Firestine M."/>
            <person name="Scheel M."/>
            <person name="Javaid M."/>
            <person name="Wang M."/>
            <person name="Li M."/>
            <person name="Tabassum N."/>
            <person name="Saada N."/>
            <person name="Osuji N."/>
            <person name="Aqrawi P."/>
            <person name="Fu Q."/>
            <person name="Thornton R."/>
            <person name="Raj R."/>
            <person name="Goodspeed R."/>
            <person name="Mata R."/>
            <person name="Najjar R."/>
            <person name="Gubbala S."/>
            <person name="Lee S."/>
            <person name="Denson S."/>
            <person name="Patil S."/>
            <person name="Macmil S."/>
            <person name="Qi S."/>
            <person name="Matskevitch T."/>
            <person name="Palculict T."/>
            <person name="Mathew T."/>
            <person name="Vee V."/>
            <person name="Velamala V."/>
            <person name="Korchina V."/>
            <person name="Cai W."/>
            <person name="Liu W."/>
            <person name="Dai W."/>
            <person name="Zou X."/>
            <person name="Zhu Y."/>
            <person name="Zhang Y."/>
            <person name="Wu Y.-Q."/>
            <person name="Xin Y."/>
            <person name="Nazarath L."/>
            <person name="Kovar C."/>
            <person name="Han Y."/>
            <person name="Muzny D."/>
            <person name="Gibbs R."/>
        </authorList>
    </citation>
    <scope>NUCLEOTIDE SEQUENCE [LARGE SCALE GENOMIC DNA]</scope>
    <source>
        <strain evidence="7">Jacobina</strain>
    </source>
</reference>
<evidence type="ECO:0000256" key="1">
    <source>
        <dbReference type="ARBA" id="ARBA00004613"/>
    </source>
</evidence>
<reference evidence="6" key="3">
    <citation type="submission" date="2020-05" db="UniProtKB">
        <authorList>
            <consortium name="EnsemblMetazoa"/>
        </authorList>
    </citation>
    <scope>IDENTIFICATION</scope>
    <source>
        <strain evidence="6">Jacobina</strain>
    </source>
</reference>
<evidence type="ECO:0000256" key="4">
    <source>
        <dbReference type="ARBA" id="ARBA00022729"/>
    </source>
</evidence>
<dbReference type="VEuPathDB" id="VectorBase:LLOJ009502"/>
<dbReference type="Pfam" id="PF03022">
    <property type="entry name" value="MRJP"/>
    <property type="match status" value="1"/>
</dbReference>
<evidence type="ECO:0000313" key="6">
    <source>
        <dbReference type="EnsemblMetazoa" id="LLOJ009502-PA"/>
    </source>
</evidence>
<dbReference type="InterPro" id="IPR017996">
    <property type="entry name" value="MRJP/yellow-related"/>
</dbReference>
<reference evidence="5" key="2">
    <citation type="journal article" date="2020" name="BMC">
        <title>Leishmania infection induces a limited differential gene expression in the sand fly midgut.</title>
        <authorList>
            <person name="Coutinho-Abreu I.V."/>
            <person name="Serafim T.D."/>
            <person name="Meneses C."/>
            <person name="Kamhawi S."/>
            <person name="Oliveira F."/>
            <person name="Valenzuela J.G."/>
        </authorList>
    </citation>
    <scope>NUCLEOTIDE SEQUENCE</scope>
    <source>
        <strain evidence="5">Jacobina</strain>
        <tissue evidence="5">Midgut</tissue>
    </source>
</reference>
<dbReference type="PRINTS" id="PR01366">
    <property type="entry name" value="ROYALJELLY"/>
</dbReference>
<dbReference type="VEuPathDB" id="VectorBase:LLONM1_005417"/>
<sequence>MERFGRVRETESHFVGALELYMEGEQSICLIAKYTFTCCSFKSELTSKQLWQSATRYGRVECRRTNFSYDRGQVGEKFVEFCVKKREDLEACQEKSNQMLLFLLVICAQIVSDAFANDSLQVAYQWNQMDFNFSSASHRDSAIKSGMYVPSSVVPVGIEVQTDRLFITLPRWKTGVPASLAFINMNETFTRSPLLSPFPNWQAHRFSEHEPPEIVSPFRIRADRCGRLWVLDTGIDDLLGENKRIVNTQLLIYDLHNDNLLRRYTFPDDQVKQKSFFANIAVEDGQCDDTFAYSADLGSPGLVVYSWKQNESWRVHHNFFHPDPLAGNFSITGVNFQWDDGLFGLAVSKADPEDGFATLYFHPLSSTREFSVSTRFLRDKQLAMNDSAIYKEFKILGSRGPNGQSGSQFLDQLTGVLFYSLPNLNAVACWRTTNKVYTIKSQGRVYMNVEDMQFPNDIKVDNQDRLWVLSDRLHQFIYGELNPNDINFRILTADVTDAIDHTACDTKPKTLPDIITKLGDILRPQKAPTSGTSSQHPTTILIHTFLHIAIYFIAAATFM</sequence>
<keyword evidence="3" id="KW-0964">Secreted</keyword>
<dbReference type="GO" id="GO:0005576">
    <property type="term" value="C:extracellular region"/>
    <property type="evidence" value="ECO:0007669"/>
    <property type="project" value="UniProtKB-SubCell"/>
</dbReference>
<dbReference type="PANTHER" id="PTHR10009">
    <property type="entry name" value="PROTEIN YELLOW-RELATED"/>
    <property type="match status" value="1"/>
</dbReference>
<evidence type="ECO:0000256" key="2">
    <source>
        <dbReference type="ARBA" id="ARBA00009127"/>
    </source>
</evidence>
<organism evidence="6 7">
    <name type="scientific">Lutzomyia longipalpis</name>
    <name type="common">Sand fly</name>
    <dbReference type="NCBI Taxonomy" id="7200"/>
    <lineage>
        <taxon>Eukaryota</taxon>
        <taxon>Metazoa</taxon>
        <taxon>Ecdysozoa</taxon>
        <taxon>Arthropoda</taxon>
        <taxon>Hexapoda</taxon>
        <taxon>Insecta</taxon>
        <taxon>Pterygota</taxon>
        <taxon>Neoptera</taxon>
        <taxon>Endopterygota</taxon>
        <taxon>Diptera</taxon>
        <taxon>Nematocera</taxon>
        <taxon>Psychodoidea</taxon>
        <taxon>Psychodidae</taxon>
        <taxon>Lutzomyia</taxon>
        <taxon>Lutzomyia</taxon>
    </lineage>
</organism>
<dbReference type="FunFam" id="2.120.10.30:FF:000045">
    <property type="entry name" value="Blast:Protein yellow"/>
    <property type="match status" value="1"/>
</dbReference>
<dbReference type="AlphaFoldDB" id="A0A1B0CWW8"/>
<comment type="similarity">
    <text evidence="2">Belongs to the major royal jelly protein family.</text>
</comment>
<accession>A0A1B0CWW8</accession>